<dbReference type="Gene3D" id="3.40.50.2000">
    <property type="entry name" value="Glycogen Phosphorylase B"/>
    <property type="match status" value="1"/>
</dbReference>
<reference evidence="3 4" key="1">
    <citation type="submission" date="2018-12" db="EMBL/GenBank/DDBJ databases">
        <title>Whole genome sequence of a Pandoraea apista isolate from a patient with cystic fibrosis.</title>
        <authorList>
            <person name="Kenna D.T."/>
            <person name="Turton J.F."/>
        </authorList>
    </citation>
    <scope>NUCLEOTIDE SEQUENCE [LARGE SCALE GENOMIC DNA]</scope>
    <source>
        <strain evidence="3 4">Pa13324</strain>
    </source>
</reference>
<dbReference type="EMBL" id="RWHX01000031">
    <property type="protein sequence ID" value="RSK78722.1"/>
    <property type="molecule type" value="Genomic_DNA"/>
</dbReference>
<keyword evidence="1" id="KW-0328">Glycosyltransferase</keyword>
<name>A0ABX9ZM98_9BURK</name>
<evidence type="ECO:0000313" key="3">
    <source>
        <dbReference type="EMBL" id="RSK78722.1"/>
    </source>
</evidence>
<protein>
    <submittedName>
        <fullName evidence="3">Heptosyltransferase</fullName>
    </submittedName>
</protein>
<evidence type="ECO:0000313" key="4">
    <source>
        <dbReference type="Proteomes" id="UP000270216"/>
    </source>
</evidence>
<dbReference type="Proteomes" id="UP000270216">
    <property type="component" value="Unassembled WGS sequence"/>
</dbReference>
<dbReference type="SUPFAM" id="SSF53756">
    <property type="entry name" value="UDP-Glycosyltransferase/glycogen phosphorylase"/>
    <property type="match status" value="1"/>
</dbReference>
<evidence type="ECO:0000256" key="2">
    <source>
        <dbReference type="ARBA" id="ARBA00022679"/>
    </source>
</evidence>
<comment type="caution">
    <text evidence="3">The sequence shown here is derived from an EMBL/GenBank/DDBJ whole genome shotgun (WGS) entry which is preliminary data.</text>
</comment>
<evidence type="ECO:0000256" key="1">
    <source>
        <dbReference type="ARBA" id="ARBA00022676"/>
    </source>
</evidence>
<dbReference type="PANTHER" id="PTHR30160">
    <property type="entry name" value="TETRAACYLDISACCHARIDE 4'-KINASE-RELATED"/>
    <property type="match status" value="1"/>
</dbReference>
<gene>
    <name evidence="3" type="ORF">EJE83_16610</name>
</gene>
<organism evidence="3 4">
    <name type="scientific">Pandoraea apista</name>
    <dbReference type="NCBI Taxonomy" id="93218"/>
    <lineage>
        <taxon>Bacteria</taxon>
        <taxon>Pseudomonadati</taxon>
        <taxon>Pseudomonadota</taxon>
        <taxon>Betaproteobacteria</taxon>
        <taxon>Burkholderiales</taxon>
        <taxon>Burkholderiaceae</taxon>
        <taxon>Pandoraea</taxon>
    </lineage>
</organism>
<keyword evidence="4" id="KW-1185">Reference proteome</keyword>
<sequence length="467" mass="50907">MRPKPCRPISTGSLGSSINSIAMGRITFRSSDARGAATTRHRGDASRVCAAVLAGRRGILPNFWRSRPTRDVNLLTGMRGRGGGRPAFDSIMPLQRFIARRLGALTEPSTRIPYAWVYHEPDVFMQRTSSLSVAKKYLHRRLRLAMSGQSSREVRHVAPNARVLWIYGGKASVGDAVMDMSGRALLRGREGPVDLLITPGLKAVFEGDDIFRHVYDDPASVNPGDYDIVVLQEFNYPTLRLKRKFFPSLPFACLFRFFHGPDRNQTQFSLAAVNDVFSLGLAPDDLFVRAKPYLRAESEVPAAIAQQLPGGAYLVLAMGGVEPRRTYAHWREFLQAYDIAYQPGMPAGIVLLGSGNGAEAAKALMTATFVNLTLTSFVGQLTLRDAKRVIANASLFVGADGGLMHVAHTTPTPSVTLFAKAEPPYLRLTPQCQSTPLQTDSDVSAVDPSALAETVIAALASTPPRLR</sequence>
<dbReference type="PANTHER" id="PTHR30160:SF1">
    <property type="entry name" value="LIPOPOLYSACCHARIDE 1,2-N-ACETYLGLUCOSAMINETRANSFERASE-RELATED"/>
    <property type="match status" value="1"/>
</dbReference>
<proteinExistence type="predicted"/>
<dbReference type="Pfam" id="PF01075">
    <property type="entry name" value="Glyco_transf_9"/>
    <property type="match status" value="1"/>
</dbReference>
<accession>A0ABX9ZM98</accession>
<dbReference type="InterPro" id="IPR002201">
    <property type="entry name" value="Glyco_trans_9"/>
</dbReference>
<keyword evidence="2" id="KW-0808">Transferase</keyword>
<dbReference type="InterPro" id="IPR051199">
    <property type="entry name" value="LPS_LOS_Heptosyltrfase"/>
</dbReference>